<reference evidence="2" key="2">
    <citation type="journal article" date="2020" name="Nat. Commun.">
        <title>Large-scale genome sequencing of mycorrhizal fungi provides insights into the early evolution of symbiotic traits.</title>
        <authorList>
            <person name="Miyauchi S."/>
            <person name="Kiss E."/>
            <person name="Kuo A."/>
            <person name="Drula E."/>
            <person name="Kohler A."/>
            <person name="Sanchez-Garcia M."/>
            <person name="Morin E."/>
            <person name="Andreopoulos B."/>
            <person name="Barry K.W."/>
            <person name="Bonito G."/>
            <person name="Buee M."/>
            <person name="Carver A."/>
            <person name="Chen C."/>
            <person name="Cichocki N."/>
            <person name="Clum A."/>
            <person name="Culley D."/>
            <person name="Crous P.W."/>
            <person name="Fauchery L."/>
            <person name="Girlanda M."/>
            <person name="Hayes R.D."/>
            <person name="Keri Z."/>
            <person name="LaButti K."/>
            <person name="Lipzen A."/>
            <person name="Lombard V."/>
            <person name="Magnuson J."/>
            <person name="Maillard F."/>
            <person name="Murat C."/>
            <person name="Nolan M."/>
            <person name="Ohm R.A."/>
            <person name="Pangilinan J."/>
            <person name="Pereira M.F."/>
            <person name="Perotto S."/>
            <person name="Peter M."/>
            <person name="Pfister S."/>
            <person name="Riley R."/>
            <person name="Sitrit Y."/>
            <person name="Stielow J.B."/>
            <person name="Szollosi G."/>
            <person name="Zifcakova L."/>
            <person name="Stursova M."/>
            <person name="Spatafora J.W."/>
            <person name="Tedersoo L."/>
            <person name="Vaario L.M."/>
            <person name="Yamada A."/>
            <person name="Yan M."/>
            <person name="Wang P."/>
            <person name="Xu J."/>
            <person name="Bruns T."/>
            <person name="Baldrian P."/>
            <person name="Vilgalys R."/>
            <person name="Dunand C."/>
            <person name="Henrissat B."/>
            <person name="Grigoriev I.V."/>
            <person name="Hibbett D."/>
            <person name="Nagy L.G."/>
            <person name="Martin F.M."/>
        </authorList>
    </citation>
    <scope>NUCLEOTIDE SEQUENCE</scope>
    <source>
        <strain evidence="2">BED1</strain>
    </source>
</reference>
<protein>
    <submittedName>
        <fullName evidence="2">Uncharacterized protein</fullName>
    </submittedName>
</protein>
<name>A0AAD4BXK2_BOLED</name>
<evidence type="ECO:0000256" key="1">
    <source>
        <dbReference type="SAM" id="MobiDB-lite"/>
    </source>
</evidence>
<evidence type="ECO:0000313" key="2">
    <source>
        <dbReference type="EMBL" id="KAF8442354.1"/>
    </source>
</evidence>
<evidence type="ECO:0000313" key="3">
    <source>
        <dbReference type="Proteomes" id="UP001194468"/>
    </source>
</evidence>
<feature type="compositionally biased region" description="Basic and acidic residues" evidence="1">
    <location>
        <begin position="41"/>
        <end position="50"/>
    </location>
</feature>
<organism evidence="2 3">
    <name type="scientific">Boletus edulis BED1</name>
    <dbReference type="NCBI Taxonomy" id="1328754"/>
    <lineage>
        <taxon>Eukaryota</taxon>
        <taxon>Fungi</taxon>
        <taxon>Dikarya</taxon>
        <taxon>Basidiomycota</taxon>
        <taxon>Agaricomycotina</taxon>
        <taxon>Agaricomycetes</taxon>
        <taxon>Agaricomycetidae</taxon>
        <taxon>Boletales</taxon>
        <taxon>Boletineae</taxon>
        <taxon>Boletaceae</taxon>
        <taxon>Boletoideae</taxon>
        <taxon>Boletus</taxon>
    </lineage>
</organism>
<dbReference type="EMBL" id="WHUW01000009">
    <property type="protein sequence ID" value="KAF8442354.1"/>
    <property type="molecule type" value="Genomic_DNA"/>
</dbReference>
<keyword evidence="3" id="KW-1185">Reference proteome</keyword>
<dbReference type="AlphaFoldDB" id="A0AAD4BXK2"/>
<gene>
    <name evidence="2" type="ORF">L210DRAFT_3644473</name>
</gene>
<sequence>MSIPTDSPAVSEPDNHSDSDWLDIASTDRDSDDNDSIYSSRETDHEDLSRSRSRRSSLSYGSSRDGDVDAWEGLIDDSADEGMPNDVLAPNPHVPSLSQPSAAFDSNPTQETSPEELRINEGLDQSMISTLSSSRSSSLHASTIHTSSRDLRLSFPDPITSACRELLSTSYEEIQCNSDTLSSPTDSDAPSATRQVDDEDMDMLSASQMLSTQPQGTSTPSPSGPELKIFLYGFSTIFKWSLVNRLLQKVVHGAGLTVSTDLDNLQGSTRQLTVSGSFEHDRAFPRIITVLDKTLHPHDTVDDLALTGFDVVRPLAIVFMPCSPLHLPEHVLRLPILVSSACSSELPDLSIVETGSPQGAWGMFSIPDYQILRISAPEDPPVIDTESIDTIDSSRAYRAFSRLWSADNNTSKNIMASTHALTIIAILSLVLGVVVRTAIPISLQQFTSPTLATLNPSYASGSLWQMLRPAPYRERLPPSTTLDSSVVAMPSPFKDHSLSIFSAESTSMTLSHTNPTNFRRVVPSTLSERSRFSTDIMLQPSRSLLPPDNRPKALSVIPETTPTTSYHSGPVPTGHTVSALVHTSVPGVVKECAAVAFSTMSQDMQDILDALDALVQAISRQTQIILAQATTLIEQSAKHWEKRLESIEMIKETLHAGNERARKHAKEIRERGTKWLYDASGAVAASAEFSKGMAWEMAEGLAHRAQHARGKAKEMAAEIQDFLSERDTLEALGTGTWYTHTKHWDEWVDRVREQGLKGKSSCKPSKRKLKSAILC</sequence>
<comment type="caution">
    <text evidence="2">The sequence shown here is derived from an EMBL/GenBank/DDBJ whole genome shotgun (WGS) entry which is preliminary data.</text>
</comment>
<reference evidence="2" key="1">
    <citation type="submission" date="2019-10" db="EMBL/GenBank/DDBJ databases">
        <authorList>
            <consortium name="DOE Joint Genome Institute"/>
            <person name="Kuo A."/>
            <person name="Miyauchi S."/>
            <person name="Kiss E."/>
            <person name="Drula E."/>
            <person name="Kohler A."/>
            <person name="Sanchez-Garcia M."/>
            <person name="Andreopoulos B."/>
            <person name="Barry K.W."/>
            <person name="Bonito G."/>
            <person name="Buee M."/>
            <person name="Carver A."/>
            <person name="Chen C."/>
            <person name="Cichocki N."/>
            <person name="Clum A."/>
            <person name="Culley D."/>
            <person name="Crous P.W."/>
            <person name="Fauchery L."/>
            <person name="Girlanda M."/>
            <person name="Hayes R."/>
            <person name="Keri Z."/>
            <person name="LaButti K."/>
            <person name="Lipzen A."/>
            <person name="Lombard V."/>
            <person name="Magnuson J."/>
            <person name="Maillard F."/>
            <person name="Morin E."/>
            <person name="Murat C."/>
            <person name="Nolan M."/>
            <person name="Ohm R."/>
            <person name="Pangilinan J."/>
            <person name="Pereira M."/>
            <person name="Perotto S."/>
            <person name="Peter M."/>
            <person name="Riley R."/>
            <person name="Sitrit Y."/>
            <person name="Stielow B."/>
            <person name="Szollosi G."/>
            <person name="Zifcakova L."/>
            <person name="Stursova M."/>
            <person name="Spatafora J.W."/>
            <person name="Tedersoo L."/>
            <person name="Vaario L.-M."/>
            <person name="Yamada A."/>
            <person name="Yan M."/>
            <person name="Wang P."/>
            <person name="Xu J."/>
            <person name="Bruns T."/>
            <person name="Baldrian P."/>
            <person name="Vilgalys R."/>
            <person name="Henrissat B."/>
            <person name="Grigoriev I.V."/>
            <person name="Hibbett D."/>
            <person name="Nagy L.G."/>
            <person name="Martin F.M."/>
        </authorList>
    </citation>
    <scope>NUCLEOTIDE SEQUENCE</scope>
    <source>
        <strain evidence="2">BED1</strain>
    </source>
</reference>
<proteinExistence type="predicted"/>
<dbReference type="Proteomes" id="UP001194468">
    <property type="component" value="Unassembled WGS sequence"/>
</dbReference>
<accession>A0AAD4BXK2</accession>
<feature type="compositionally biased region" description="Acidic residues" evidence="1">
    <location>
        <begin position="68"/>
        <end position="80"/>
    </location>
</feature>
<feature type="region of interest" description="Disordered" evidence="1">
    <location>
        <begin position="1"/>
        <end position="115"/>
    </location>
</feature>
<feature type="compositionally biased region" description="Polar residues" evidence="1">
    <location>
        <begin position="96"/>
        <end position="112"/>
    </location>
</feature>